<accession>A0AA41D9B7</accession>
<protein>
    <submittedName>
        <fullName evidence="2">Porin</fullName>
    </submittedName>
</protein>
<name>A0AA41D9B7_9BACT</name>
<dbReference type="Proteomes" id="UP000698924">
    <property type="component" value="Unassembled WGS sequence"/>
</dbReference>
<gene>
    <name evidence="2" type="ORF">H6D15_07550</name>
</gene>
<dbReference type="Pfam" id="PF07396">
    <property type="entry name" value="Porin_O_P"/>
    <property type="match status" value="1"/>
</dbReference>
<feature type="signal peptide" evidence="1">
    <location>
        <begin position="1"/>
        <end position="19"/>
    </location>
</feature>
<keyword evidence="3" id="KW-1185">Reference proteome</keyword>
<evidence type="ECO:0000313" key="3">
    <source>
        <dbReference type="Proteomes" id="UP000698924"/>
    </source>
</evidence>
<evidence type="ECO:0000313" key="2">
    <source>
        <dbReference type="EMBL" id="MBM6857449.1"/>
    </source>
</evidence>
<sequence>MKKLLILWFVCAFMASAAAQEKQEEKKKSQNNTLNNIVNTLKERITLEGYMQLGYTYNDQSESKTNTFEMTRAILMARGRITDHWSCYFMYSLAGTPKILEAYTEYHFFPELSVRIGEFKTPYTYENPLSPTVVELISCYSQAVNYLAGINGSDLLYGSNSGRDLGLMIYGNLFKNLINYKLAIMNGQGINKKDGNNQKDIVGTFNINPLQWLTLTGSFIKGKGCAIATSNINPNIQIGDNYTRNRWAAGIVMKLKPIDLRSEYLAGKDGLVKSNGYYATANIHILSKQKLDLIASYDYLNKNKAVDNKQSNYVAGIQWWFYPKCRLQVQYTHCVPYQNKSYNLVQAQVQVRF</sequence>
<proteinExistence type="predicted"/>
<evidence type="ECO:0000256" key="1">
    <source>
        <dbReference type="SAM" id="SignalP"/>
    </source>
</evidence>
<comment type="caution">
    <text evidence="2">The sequence shown here is derived from an EMBL/GenBank/DDBJ whole genome shotgun (WGS) entry which is preliminary data.</text>
</comment>
<dbReference type="AlphaFoldDB" id="A0AA41D9B7"/>
<organism evidence="2 3">
    <name type="scientific">Caecibacteroides pullorum</name>
    <dbReference type="NCBI Taxonomy" id="2725562"/>
    <lineage>
        <taxon>Bacteria</taxon>
        <taxon>Pseudomonadati</taxon>
        <taxon>Bacteroidota</taxon>
        <taxon>Bacteroidia</taxon>
        <taxon>Bacteroidales</taxon>
        <taxon>Bacteroidaceae</taxon>
        <taxon>Caecibacteroides</taxon>
    </lineage>
</organism>
<dbReference type="SUPFAM" id="SSF56935">
    <property type="entry name" value="Porins"/>
    <property type="match status" value="1"/>
</dbReference>
<keyword evidence="1" id="KW-0732">Signal</keyword>
<dbReference type="Gene3D" id="2.40.160.10">
    <property type="entry name" value="Porin"/>
    <property type="match status" value="1"/>
</dbReference>
<dbReference type="InterPro" id="IPR023614">
    <property type="entry name" value="Porin_dom_sf"/>
</dbReference>
<dbReference type="InterPro" id="IPR010870">
    <property type="entry name" value="Porin_O/P"/>
</dbReference>
<dbReference type="EMBL" id="JACJMO010000008">
    <property type="protein sequence ID" value="MBM6857449.1"/>
    <property type="molecule type" value="Genomic_DNA"/>
</dbReference>
<feature type="chain" id="PRO_5041372532" evidence="1">
    <location>
        <begin position="20"/>
        <end position="353"/>
    </location>
</feature>
<reference evidence="2 3" key="1">
    <citation type="journal article" date="2021" name="Sci. Rep.">
        <title>The distribution of antibiotic resistance genes in chicken gut microbiota commensals.</title>
        <authorList>
            <person name="Juricova H."/>
            <person name="Matiasovicova J."/>
            <person name="Kubasova T."/>
            <person name="Cejkova D."/>
            <person name="Rychlik I."/>
        </authorList>
    </citation>
    <scope>NUCLEOTIDE SEQUENCE [LARGE SCALE GENOMIC DNA]</scope>
    <source>
        <strain evidence="2 3">An421</strain>
    </source>
</reference>